<proteinExistence type="predicted"/>
<keyword evidence="1" id="KW-1185">Reference proteome</keyword>
<name>A0A0K0DDX6_ANGCA</name>
<evidence type="ECO:0000313" key="1">
    <source>
        <dbReference type="Proteomes" id="UP000035642"/>
    </source>
</evidence>
<reference evidence="1" key="1">
    <citation type="submission" date="2012-09" db="EMBL/GenBank/DDBJ databases">
        <authorList>
            <person name="Martin A.A."/>
        </authorList>
    </citation>
    <scope>NUCLEOTIDE SEQUENCE</scope>
</reference>
<evidence type="ECO:0000313" key="2">
    <source>
        <dbReference type="WBParaSite" id="ACAC_0000898701-mRNA-1"/>
    </source>
</evidence>
<sequence>MKRNQLSKLDSLKDSAVQDVSKGCQAWVIKVCWEYRLSLALTFIDNMKAFDSVETNVVPSGLIAQGVIRPLGGY</sequence>
<protein>
    <submittedName>
        <fullName evidence="2">Reverse transcriptase domain-containing protein</fullName>
    </submittedName>
</protein>
<reference evidence="2" key="2">
    <citation type="submission" date="2017-02" db="UniProtKB">
        <authorList>
            <consortium name="WormBaseParasite"/>
        </authorList>
    </citation>
    <scope>IDENTIFICATION</scope>
</reference>
<accession>A0A0K0DDX6</accession>
<dbReference type="Proteomes" id="UP000035642">
    <property type="component" value="Unassembled WGS sequence"/>
</dbReference>
<dbReference type="AlphaFoldDB" id="A0A0K0DDX6"/>
<dbReference type="WBParaSite" id="ACAC_0000898701-mRNA-1">
    <property type="protein sequence ID" value="ACAC_0000898701-mRNA-1"/>
    <property type="gene ID" value="ACAC_0000898701"/>
</dbReference>
<organism evidence="1 2">
    <name type="scientific">Angiostrongylus cantonensis</name>
    <name type="common">Rat lungworm</name>
    <dbReference type="NCBI Taxonomy" id="6313"/>
    <lineage>
        <taxon>Eukaryota</taxon>
        <taxon>Metazoa</taxon>
        <taxon>Ecdysozoa</taxon>
        <taxon>Nematoda</taxon>
        <taxon>Chromadorea</taxon>
        <taxon>Rhabditida</taxon>
        <taxon>Rhabditina</taxon>
        <taxon>Rhabditomorpha</taxon>
        <taxon>Strongyloidea</taxon>
        <taxon>Metastrongylidae</taxon>
        <taxon>Angiostrongylus</taxon>
    </lineage>
</organism>